<gene>
    <name evidence="2" type="ORF">UCRNP2_8717</name>
</gene>
<protein>
    <submittedName>
        <fullName evidence="2">Uncharacterized protein</fullName>
    </submittedName>
</protein>
<reference evidence="3" key="1">
    <citation type="journal article" date="2013" name="Genome Announc.">
        <title>Draft genome sequence of Neofusicoccum parvum isolate UCR-NP2, a fungal vascular pathogen associated with grapevine cankers.</title>
        <authorList>
            <person name="Blanco-Ulate B."/>
            <person name="Rolshausen P."/>
            <person name="Cantu D."/>
        </authorList>
    </citation>
    <scope>NUCLEOTIDE SEQUENCE [LARGE SCALE GENOMIC DNA]</scope>
    <source>
        <strain evidence="3">UCR-NP2</strain>
    </source>
</reference>
<accession>R1G8U6</accession>
<evidence type="ECO:0000313" key="2">
    <source>
        <dbReference type="EMBL" id="EOD44576.1"/>
    </source>
</evidence>
<organism evidence="2 3">
    <name type="scientific">Botryosphaeria parva (strain UCR-NP2)</name>
    <name type="common">Grapevine canker fungus</name>
    <name type="synonym">Neofusicoccum parvum</name>
    <dbReference type="NCBI Taxonomy" id="1287680"/>
    <lineage>
        <taxon>Eukaryota</taxon>
        <taxon>Fungi</taxon>
        <taxon>Dikarya</taxon>
        <taxon>Ascomycota</taxon>
        <taxon>Pezizomycotina</taxon>
        <taxon>Dothideomycetes</taxon>
        <taxon>Dothideomycetes incertae sedis</taxon>
        <taxon>Botryosphaeriales</taxon>
        <taxon>Botryosphaeriaceae</taxon>
        <taxon>Neofusicoccum</taxon>
    </lineage>
</organism>
<dbReference type="Proteomes" id="UP000013521">
    <property type="component" value="Unassembled WGS sequence"/>
</dbReference>
<dbReference type="KEGG" id="npa:UCRNP2_8717"/>
<dbReference type="EMBL" id="KB916694">
    <property type="protein sequence ID" value="EOD44576.1"/>
    <property type="molecule type" value="Genomic_DNA"/>
</dbReference>
<evidence type="ECO:0000256" key="1">
    <source>
        <dbReference type="SAM" id="MobiDB-lite"/>
    </source>
</evidence>
<proteinExistence type="predicted"/>
<sequence>MPIFHDDDEPRTPKPAPAHDSRYPPAHDAFRDRRDELWSVDYLRGAEEADLFGWQEEQHSGDRRQSTLDRVTLIERLKRSQSPPWQQSQTLNRAC</sequence>
<dbReference type="OrthoDB" id="8625101at2759"/>
<evidence type="ECO:0000313" key="3">
    <source>
        <dbReference type="Proteomes" id="UP000013521"/>
    </source>
</evidence>
<dbReference type="HOGENOM" id="CLU_2372557_0_0_1"/>
<feature type="compositionally biased region" description="Basic and acidic residues" evidence="1">
    <location>
        <begin position="1"/>
        <end position="22"/>
    </location>
</feature>
<name>R1G8U6_BOTPV</name>
<dbReference type="STRING" id="1287680.R1G8U6"/>
<feature type="region of interest" description="Disordered" evidence="1">
    <location>
        <begin position="1"/>
        <end position="28"/>
    </location>
</feature>
<dbReference type="AlphaFoldDB" id="R1G8U6"/>